<evidence type="ECO:0000259" key="2">
    <source>
        <dbReference type="PROSITE" id="PS01179"/>
    </source>
</evidence>
<evidence type="ECO:0000256" key="1">
    <source>
        <dbReference type="SAM" id="MobiDB-lite"/>
    </source>
</evidence>
<dbReference type="CDD" id="cd00934">
    <property type="entry name" value="PTB"/>
    <property type="match status" value="1"/>
</dbReference>
<feature type="domain" description="PID" evidence="2">
    <location>
        <begin position="4"/>
        <end position="96"/>
    </location>
</feature>
<name>A0A0A9WHY8_LYGHE</name>
<feature type="region of interest" description="Disordered" evidence="1">
    <location>
        <begin position="192"/>
        <end position="232"/>
    </location>
</feature>
<dbReference type="PROSITE" id="PS01179">
    <property type="entry name" value="PID"/>
    <property type="match status" value="1"/>
</dbReference>
<sequence>MYTYHLSYVGQATVDSILSTPMIPWVIAQIRRADNTKQVAVRIGNGSLDIRKEDDNVSLSTHPLHLVSRLTVQTNSIFYCVKDQNQPLLVCHLFESSDPHIILDMMTSMKEQSSKMSLRTTTALCPDISPSSSHFFEVLYIGRIKVSQKKVPETFTDDALKKFRSLEKTRQEERKNSAELQSKIVAEESALDATSKNSLIRGSSEVLKSTSSDPPPPELRTRRRSGSLGSVL</sequence>
<dbReference type="Gene3D" id="2.30.29.30">
    <property type="entry name" value="Pleckstrin-homology domain (PH domain)/Phosphotyrosine-binding domain (PTB)"/>
    <property type="match status" value="1"/>
</dbReference>
<evidence type="ECO:0000313" key="3">
    <source>
        <dbReference type="EMBL" id="JAG07021.1"/>
    </source>
</evidence>
<gene>
    <name evidence="3" type="primary">TBC1D4_0</name>
    <name evidence="3" type="ORF">CM83_73706</name>
</gene>
<accession>A0A0A9WHY8</accession>
<organism evidence="3">
    <name type="scientific">Lygus hesperus</name>
    <name type="common">Western plant bug</name>
    <dbReference type="NCBI Taxonomy" id="30085"/>
    <lineage>
        <taxon>Eukaryota</taxon>
        <taxon>Metazoa</taxon>
        <taxon>Ecdysozoa</taxon>
        <taxon>Arthropoda</taxon>
        <taxon>Hexapoda</taxon>
        <taxon>Insecta</taxon>
        <taxon>Pterygota</taxon>
        <taxon>Neoptera</taxon>
        <taxon>Paraneoptera</taxon>
        <taxon>Hemiptera</taxon>
        <taxon>Heteroptera</taxon>
        <taxon>Panheteroptera</taxon>
        <taxon>Cimicomorpha</taxon>
        <taxon>Miridae</taxon>
        <taxon>Mirini</taxon>
        <taxon>Lygus</taxon>
    </lineage>
</organism>
<dbReference type="EMBL" id="GBHO01036583">
    <property type="protein sequence ID" value="JAG07021.1"/>
    <property type="molecule type" value="Transcribed_RNA"/>
</dbReference>
<reference evidence="3" key="1">
    <citation type="journal article" date="2014" name="PLoS ONE">
        <title>Transcriptome-Based Identification of ABC Transporters in the Western Tarnished Plant Bug Lygus hesperus.</title>
        <authorList>
            <person name="Hull J.J."/>
            <person name="Chaney K."/>
            <person name="Geib S.M."/>
            <person name="Fabrick J.A."/>
            <person name="Brent C.S."/>
            <person name="Walsh D."/>
            <person name="Lavine L.C."/>
        </authorList>
    </citation>
    <scope>NUCLEOTIDE SEQUENCE</scope>
</reference>
<dbReference type="InterPro" id="IPR011993">
    <property type="entry name" value="PH-like_dom_sf"/>
</dbReference>
<feature type="non-terminal residue" evidence="3">
    <location>
        <position position="232"/>
    </location>
</feature>
<dbReference type="SUPFAM" id="SSF50729">
    <property type="entry name" value="PH domain-like"/>
    <property type="match status" value="1"/>
</dbReference>
<reference evidence="3" key="2">
    <citation type="submission" date="2014-07" db="EMBL/GenBank/DDBJ databases">
        <authorList>
            <person name="Hull J."/>
        </authorList>
    </citation>
    <scope>NUCLEOTIDE SEQUENCE</scope>
</reference>
<protein>
    <submittedName>
        <fullName evidence="3">TBC1 domain family member 4</fullName>
    </submittedName>
</protein>
<proteinExistence type="predicted"/>
<dbReference type="AlphaFoldDB" id="A0A0A9WHY8"/>
<dbReference type="InterPro" id="IPR006020">
    <property type="entry name" value="PTB/PI_dom"/>
</dbReference>
<feature type="compositionally biased region" description="Polar residues" evidence="1">
    <location>
        <begin position="192"/>
        <end position="212"/>
    </location>
</feature>